<dbReference type="AlphaFoldDB" id="A0A974BUL5"/>
<accession>A0A974BUL5</accession>
<evidence type="ECO:0000313" key="1">
    <source>
        <dbReference type="EMBL" id="OCT61091.1"/>
    </source>
</evidence>
<feature type="non-terminal residue" evidence="1">
    <location>
        <position position="94"/>
    </location>
</feature>
<dbReference type="Proteomes" id="UP000694892">
    <property type="component" value="Chromosome 9_10S"/>
</dbReference>
<organism evidence="1 2">
    <name type="scientific">Xenopus laevis</name>
    <name type="common">African clawed frog</name>
    <dbReference type="NCBI Taxonomy" id="8355"/>
    <lineage>
        <taxon>Eukaryota</taxon>
        <taxon>Metazoa</taxon>
        <taxon>Chordata</taxon>
        <taxon>Craniata</taxon>
        <taxon>Vertebrata</taxon>
        <taxon>Euteleostomi</taxon>
        <taxon>Amphibia</taxon>
        <taxon>Batrachia</taxon>
        <taxon>Anura</taxon>
        <taxon>Pipoidea</taxon>
        <taxon>Pipidae</taxon>
        <taxon>Xenopodinae</taxon>
        <taxon>Xenopus</taxon>
        <taxon>Xenopus</taxon>
    </lineage>
</organism>
<evidence type="ECO:0000313" key="2">
    <source>
        <dbReference type="Proteomes" id="UP000694892"/>
    </source>
</evidence>
<gene>
    <name evidence="1" type="ORF">XELAEV_18047118mg</name>
</gene>
<protein>
    <submittedName>
        <fullName evidence="1">Uncharacterized protein</fullName>
    </submittedName>
</protein>
<name>A0A974BUL5_XENLA</name>
<feature type="non-terminal residue" evidence="1">
    <location>
        <position position="1"/>
    </location>
</feature>
<dbReference type="EMBL" id="CM004483">
    <property type="protein sequence ID" value="OCT61091.1"/>
    <property type="molecule type" value="Genomic_DNA"/>
</dbReference>
<sequence>RDCAVTRKIPEPGAGSFCWGEGGRVRAPRHGGRVRGSKSGTRSYTAYWERDRAVPHEADGLAERFEPAGKGLTSLEVAVSHCITPVTDSFLYSD</sequence>
<proteinExistence type="predicted"/>
<reference evidence="2" key="1">
    <citation type="journal article" date="2016" name="Nature">
        <title>Genome evolution in the allotetraploid frog Xenopus laevis.</title>
        <authorList>
            <person name="Session A.M."/>
            <person name="Uno Y."/>
            <person name="Kwon T."/>
            <person name="Chapman J.A."/>
            <person name="Toyoda A."/>
            <person name="Takahashi S."/>
            <person name="Fukui A."/>
            <person name="Hikosaka A."/>
            <person name="Suzuki A."/>
            <person name="Kondo M."/>
            <person name="van Heeringen S.J."/>
            <person name="Quigley I."/>
            <person name="Heinz S."/>
            <person name="Ogino H."/>
            <person name="Ochi H."/>
            <person name="Hellsten U."/>
            <person name="Lyons J.B."/>
            <person name="Simakov O."/>
            <person name="Putnam N."/>
            <person name="Stites J."/>
            <person name="Kuroki Y."/>
            <person name="Tanaka T."/>
            <person name="Michiue T."/>
            <person name="Watanabe M."/>
            <person name="Bogdanovic O."/>
            <person name="Lister R."/>
            <person name="Georgiou G."/>
            <person name="Paranjpe S.S."/>
            <person name="van Kruijsbergen I."/>
            <person name="Shu S."/>
            <person name="Carlson J."/>
            <person name="Kinoshita T."/>
            <person name="Ohta Y."/>
            <person name="Mawaribuchi S."/>
            <person name="Jenkins J."/>
            <person name="Grimwood J."/>
            <person name="Schmutz J."/>
            <person name="Mitros T."/>
            <person name="Mozaffari S.V."/>
            <person name="Suzuki Y."/>
            <person name="Haramoto Y."/>
            <person name="Yamamoto T.S."/>
            <person name="Takagi C."/>
            <person name="Heald R."/>
            <person name="Miller K."/>
            <person name="Haudenschild C."/>
            <person name="Kitzman J."/>
            <person name="Nakayama T."/>
            <person name="Izutsu Y."/>
            <person name="Robert J."/>
            <person name="Fortriede J."/>
            <person name="Burns K."/>
            <person name="Lotay V."/>
            <person name="Karimi K."/>
            <person name="Yasuoka Y."/>
            <person name="Dichmann D.S."/>
            <person name="Flajnik M.F."/>
            <person name="Houston D.W."/>
            <person name="Shendure J."/>
            <person name="DuPasquier L."/>
            <person name="Vize P.D."/>
            <person name="Zorn A.M."/>
            <person name="Ito M."/>
            <person name="Marcotte E.M."/>
            <person name="Wallingford J.B."/>
            <person name="Ito Y."/>
            <person name="Asashima M."/>
            <person name="Ueno N."/>
            <person name="Matsuda Y."/>
            <person name="Veenstra G.J."/>
            <person name="Fujiyama A."/>
            <person name="Harland R.M."/>
            <person name="Taira M."/>
            <person name="Rokhsar D.S."/>
        </authorList>
    </citation>
    <scope>NUCLEOTIDE SEQUENCE [LARGE SCALE GENOMIC DNA]</scope>
    <source>
        <strain evidence="2">J</strain>
    </source>
</reference>